<feature type="domain" description="HD" evidence="3">
    <location>
        <begin position="162"/>
        <end position="283"/>
    </location>
</feature>
<dbReference type="EMBL" id="JAXAVX010000006">
    <property type="protein sequence ID" value="MDX8152559.1"/>
    <property type="molecule type" value="Genomic_DNA"/>
</dbReference>
<comment type="caution">
    <text evidence="4">The sequence shown here is derived from an EMBL/GenBank/DDBJ whole genome shotgun (WGS) entry which is preliminary data.</text>
</comment>
<reference evidence="4 5" key="1">
    <citation type="submission" date="2023-11" db="EMBL/GenBank/DDBJ databases">
        <authorList>
            <person name="Xu M."/>
            <person name="Jiang T."/>
        </authorList>
    </citation>
    <scope>NUCLEOTIDE SEQUENCE [LARGE SCALE GENOMIC DNA]</scope>
    <source>
        <strain evidence="4 5">SD</strain>
    </source>
</reference>
<accession>A0ABU4VL41</accession>
<evidence type="ECO:0000313" key="4">
    <source>
        <dbReference type="EMBL" id="MDX8152559.1"/>
    </source>
</evidence>
<evidence type="ECO:0000313" key="5">
    <source>
        <dbReference type="Proteomes" id="UP001277761"/>
    </source>
</evidence>
<sequence length="338" mass="37137">MDLRDLDAGAPVDRVLLVRAAARRRRRDDGSEYLRLELGDRSQALVAIVREDVDAIAAFAERGAAVRFRGVVEEDERFGRQLALESLAPVDRGTVDLAELTEGPAIPVAELERRFQALIARTADRWLRLLLERVFDRETPFWLRFREAPAAKFFHEAYPHGLLDHTLRVTEAVEALAPLFPDVDRDVAVAGALLHDIGKAEAYTTDPLAPDLTDLGRLEGHIVLGYEIVRAAVEALEGFPAETALAVRHIVLSHHGKQEYGSPVVPATREAVLVHHADDLAARMGSFDRLQRGLAPDAQWSAYDRGVGSAAYFGPVRRDADLEALAPLPAPVLPARAA</sequence>
<name>A0ABU4VL41_9ACTN</name>
<gene>
    <name evidence="4" type="ORF">SK069_13215</name>
</gene>
<protein>
    <submittedName>
        <fullName evidence="4">HD domain-containing protein</fullName>
    </submittedName>
</protein>
<organism evidence="4 5">
    <name type="scientific">Patulibacter brassicae</name>
    <dbReference type="NCBI Taxonomy" id="1705717"/>
    <lineage>
        <taxon>Bacteria</taxon>
        <taxon>Bacillati</taxon>
        <taxon>Actinomycetota</taxon>
        <taxon>Thermoleophilia</taxon>
        <taxon>Solirubrobacterales</taxon>
        <taxon>Patulibacteraceae</taxon>
        <taxon>Patulibacter</taxon>
    </lineage>
</organism>
<proteinExistence type="predicted"/>
<dbReference type="InterPro" id="IPR050798">
    <property type="entry name" value="YhaM_exoribonuc/phosphodiest"/>
</dbReference>
<dbReference type="PANTHER" id="PTHR37294:SF1">
    <property type="entry name" value="3'-5' EXORIBONUCLEASE YHAM"/>
    <property type="match status" value="1"/>
</dbReference>
<evidence type="ECO:0000259" key="2">
    <source>
        <dbReference type="PROSITE" id="PS51643"/>
    </source>
</evidence>
<dbReference type="PANTHER" id="PTHR37294">
    <property type="entry name" value="3'-5' EXORIBONUCLEASE YHAM"/>
    <property type="match status" value="1"/>
</dbReference>
<dbReference type="Proteomes" id="UP001277761">
    <property type="component" value="Unassembled WGS sequence"/>
</dbReference>
<feature type="domain" description="HD Cas3-type" evidence="2">
    <location>
        <begin position="155"/>
        <end position="325"/>
    </location>
</feature>
<dbReference type="PROSITE" id="PS51831">
    <property type="entry name" value="HD"/>
    <property type="match status" value="1"/>
</dbReference>
<dbReference type="SUPFAM" id="SSF109604">
    <property type="entry name" value="HD-domain/PDEase-like"/>
    <property type="match status" value="1"/>
</dbReference>
<dbReference type="InterPro" id="IPR006674">
    <property type="entry name" value="HD_domain"/>
</dbReference>
<dbReference type="InterPro" id="IPR003607">
    <property type="entry name" value="HD/PDEase_dom"/>
</dbReference>
<dbReference type="InterPro" id="IPR006675">
    <property type="entry name" value="HDIG_dom"/>
</dbReference>
<keyword evidence="1" id="KW-0378">Hydrolase</keyword>
<dbReference type="Gene3D" id="1.10.3210.10">
    <property type="entry name" value="Hypothetical protein af1432"/>
    <property type="match status" value="1"/>
</dbReference>
<evidence type="ECO:0000259" key="3">
    <source>
        <dbReference type="PROSITE" id="PS51831"/>
    </source>
</evidence>
<dbReference type="NCBIfam" id="TIGR00277">
    <property type="entry name" value="HDIG"/>
    <property type="match status" value="1"/>
</dbReference>
<dbReference type="SMART" id="SM00471">
    <property type="entry name" value="HDc"/>
    <property type="match status" value="1"/>
</dbReference>
<dbReference type="PROSITE" id="PS51643">
    <property type="entry name" value="HD_CAS3"/>
    <property type="match status" value="1"/>
</dbReference>
<dbReference type="CDD" id="cd00077">
    <property type="entry name" value="HDc"/>
    <property type="match status" value="1"/>
</dbReference>
<dbReference type="Pfam" id="PF01966">
    <property type="entry name" value="HD"/>
    <property type="match status" value="1"/>
</dbReference>
<dbReference type="InterPro" id="IPR006483">
    <property type="entry name" value="CRISPR-assoc_Cas3_HD"/>
</dbReference>
<evidence type="ECO:0000256" key="1">
    <source>
        <dbReference type="ARBA" id="ARBA00022801"/>
    </source>
</evidence>
<keyword evidence="5" id="KW-1185">Reference proteome</keyword>
<dbReference type="RefSeq" id="WP_319954713.1">
    <property type="nucleotide sequence ID" value="NZ_JAXAVX010000006.1"/>
</dbReference>